<evidence type="ECO:0000313" key="7">
    <source>
        <dbReference type="EMBL" id="RDZ10067.1"/>
    </source>
</evidence>
<evidence type="ECO:0000259" key="6">
    <source>
        <dbReference type="SMART" id="SM00822"/>
    </source>
</evidence>
<dbReference type="FunFam" id="3.40.50.720:FF:000084">
    <property type="entry name" value="Short-chain dehydrogenase reductase"/>
    <property type="match status" value="1"/>
</dbReference>
<evidence type="ECO:0000256" key="2">
    <source>
        <dbReference type="ARBA" id="ARBA00023002"/>
    </source>
</evidence>
<dbReference type="GO" id="GO:0047936">
    <property type="term" value="F:glucose 1-dehydrogenase [NAD(P)+] activity"/>
    <property type="evidence" value="ECO:0007669"/>
    <property type="project" value="UniProtKB-EC"/>
</dbReference>
<dbReference type="InterPro" id="IPR057326">
    <property type="entry name" value="KR_dom"/>
</dbReference>
<protein>
    <recommendedName>
        <fullName evidence="3">glucose 1-dehydrogenase [NAD(P)(+)]</fullName>
        <ecNumber evidence="3">1.1.1.47</ecNumber>
    </recommendedName>
</protein>
<reference evidence="7 8" key="1">
    <citation type="journal article" date="2018" name="Appl. Environ. Microbiol.">
        <title>Antimicrobial susceptibility testing and tentative epidemiological cut-off values of five Bacillus species relevant for use as animal feed additives or for plant protection.</title>
        <authorList>
            <person name="Agerso Y."/>
            <person name="Stuer-Lauridsen B."/>
            <person name="Bjerre K."/>
            <person name="Jensen M.G."/>
            <person name="Johansen E."/>
            <person name="Bennedsen M."/>
            <person name="Brockmann E."/>
            <person name="Nielsen B."/>
        </authorList>
    </citation>
    <scope>NUCLEOTIDE SEQUENCE [LARGE SCALE GENOMIC DNA]</scope>
    <source>
        <strain evidence="7 8">CHCC20162</strain>
    </source>
</reference>
<dbReference type="Proteomes" id="UP000256519">
    <property type="component" value="Unassembled WGS sequence"/>
</dbReference>
<evidence type="ECO:0000256" key="1">
    <source>
        <dbReference type="ARBA" id="ARBA00006484"/>
    </source>
</evidence>
<dbReference type="InterPro" id="IPR002347">
    <property type="entry name" value="SDR_fam"/>
</dbReference>
<keyword evidence="2" id="KW-0560">Oxidoreductase</keyword>
<comment type="catalytic activity">
    <reaction evidence="4">
        <text>D-glucose + NADP(+) = D-glucono-1,5-lactone + NADPH + H(+)</text>
        <dbReference type="Rhea" id="RHEA:14405"/>
        <dbReference type="ChEBI" id="CHEBI:4167"/>
        <dbReference type="ChEBI" id="CHEBI:15378"/>
        <dbReference type="ChEBI" id="CHEBI:16217"/>
        <dbReference type="ChEBI" id="CHEBI:57783"/>
        <dbReference type="ChEBI" id="CHEBI:58349"/>
        <dbReference type="EC" id="1.1.1.47"/>
    </reaction>
</comment>
<evidence type="ECO:0000313" key="8">
    <source>
        <dbReference type="Proteomes" id="UP000256519"/>
    </source>
</evidence>
<gene>
    <name evidence="7" type="ORF">C3744_23835</name>
</gene>
<dbReference type="GO" id="GO:0008206">
    <property type="term" value="P:bile acid metabolic process"/>
    <property type="evidence" value="ECO:0007669"/>
    <property type="project" value="UniProtKB-ARBA"/>
</dbReference>
<proteinExistence type="inferred from homology"/>
<dbReference type="PRINTS" id="PR00080">
    <property type="entry name" value="SDRFAMILY"/>
</dbReference>
<evidence type="ECO:0000256" key="3">
    <source>
        <dbReference type="ARBA" id="ARBA00024389"/>
    </source>
</evidence>
<dbReference type="InterPro" id="IPR020904">
    <property type="entry name" value="Sc_DH/Rdtase_CS"/>
</dbReference>
<name>A0A3D8WWA2_PRIMG</name>
<dbReference type="SMART" id="SM00822">
    <property type="entry name" value="PKS_KR"/>
    <property type="match status" value="1"/>
</dbReference>
<feature type="domain" description="Ketoreductase" evidence="6">
    <location>
        <begin position="11"/>
        <end position="193"/>
    </location>
</feature>
<dbReference type="PANTHER" id="PTHR42760">
    <property type="entry name" value="SHORT-CHAIN DEHYDROGENASES/REDUCTASES FAMILY MEMBER"/>
    <property type="match status" value="1"/>
</dbReference>
<dbReference type="SUPFAM" id="SSF51735">
    <property type="entry name" value="NAD(P)-binding Rossmann-fold domains"/>
    <property type="match status" value="1"/>
</dbReference>
<dbReference type="Pfam" id="PF13561">
    <property type="entry name" value="adh_short_C2"/>
    <property type="match status" value="1"/>
</dbReference>
<organism evidence="7 8">
    <name type="scientific">Priestia megaterium</name>
    <name type="common">Bacillus megaterium</name>
    <dbReference type="NCBI Taxonomy" id="1404"/>
    <lineage>
        <taxon>Bacteria</taxon>
        <taxon>Bacillati</taxon>
        <taxon>Bacillota</taxon>
        <taxon>Bacilli</taxon>
        <taxon>Bacillales</taxon>
        <taxon>Bacillaceae</taxon>
        <taxon>Priestia</taxon>
    </lineage>
</organism>
<comment type="similarity">
    <text evidence="1">Belongs to the short-chain dehydrogenases/reductases (SDR) family.</text>
</comment>
<evidence type="ECO:0000256" key="5">
    <source>
        <dbReference type="ARBA" id="ARBA00048831"/>
    </source>
</evidence>
<comment type="catalytic activity">
    <reaction evidence="5">
        <text>D-glucose + NAD(+) = D-glucono-1,5-lactone + NADH + H(+)</text>
        <dbReference type="Rhea" id="RHEA:14293"/>
        <dbReference type="ChEBI" id="CHEBI:4167"/>
        <dbReference type="ChEBI" id="CHEBI:15378"/>
        <dbReference type="ChEBI" id="CHEBI:16217"/>
        <dbReference type="ChEBI" id="CHEBI:57540"/>
        <dbReference type="ChEBI" id="CHEBI:57945"/>
        <dbReference type="EC" id="1.1.1.47"/>
    </reaction>
</comment>
<dbReference type="Gene3D" id="3.40.50.720">
    <property type="entry name" value="NAD(P)-binding Rossmann-like Domain"/>
    <property type="match status" value="1"/>
</dbReference>
<dbReference type="PANTHER" id="PTHR42760:SF133">
    <property type="entry name" value="3-OXOACYL-[ACYL-CARRIER-PROTEIN] REDUCTASE"/>
    <property type="match status" value="1"/>
</dbReference>
<comment type="caution">
    <text evidence="7">The sequence shown here is derived from an EMBL/GenBank/DDBJ whole genome shotgun (WGS) entry which is preliminary data.</text>
</comment>
<dbReference type="PROSITE" id="PS00061">
    <property type="entry name" value="ADH_SHORT"/>
    <property type="match status" value="1"/>
</dbReference>
<accession>A0A3D8WWA2</accession>
<dbReference type="PRINTS" id="PR00081">
    <property type="entry name" value="GDHRDH"/>
</dbReference>
<dbReference type="AlphaFoldDB" id="A0A3D8WWA2"/>
<dbReference type="InterPro" id="IPR036291">
    <property type="entry name" value="NAD(P)-bd_dom_sf"/>
</dbReference>
<sequence>MGKMEKYLEGKTCIVTGAARGIGKALALKYAEKGANIVLIDLNKVNVEATAKEIAEGLGVTVLPLVVDVTSSKEINAALQEIESQFTKIDVLAHCAGISTSRLILDIEEEEWERVFNVNLKSLYLLSKGVAKNMIKNKVENGKIVSISSQASKIGEFGNGAYCASKAGVNSLTQVLALELAQYGITVNAVCPGFVDTEMLRDVFQKRSVIEGKAPEEYEMMLTNQVPLGKLALPEEIAEFMLFLSSEKANYITGTSMTIAGGKTLI</sequence>
<dbReference type="EC" id="1.1.1.47" evidence="3"/>
<evidence type="ECO:0000256" key="4">
    <source>
        <dbReference type="ARBA" id="ARBA00047555"/>
    </source>
</evidence>
<dbReference type="EMBL" id="PQWM01000033">
    <property type="protein sequence ID" value="RDZ10067.1"/>
    <property type="molecule type" value="Genomic_DNA"/>
</dbReference>